<dbReference type="CDD" id="cd07341">
    <property type="entry name" value="M56_BlaR1_MecR1_like"/>
    <property type="match status" value="1"/>
</dbReference>
<dbReference type="eggNOG" id="COG4219">
    <property type="taxonomic scope" value="Bacteria"/>
</dbReference>
<dbReference type="PANTHER" id="PTHR34978">
    <property type="entry name" value="POSSIBLE SENSOR-TRANSDUCER PROTEIN BLAR"/>
    <property type="match status" value="1"/>
</dbReference>
<reference evidence="5" key="1">
    <citation type="submission" date="2012-06" db="EMBL/GenBank/DDBJ databases">
        <title>The complete genome of Belliella baltica DSM 15883.</title>
        <authorList>
            <person name="Lucas S."/>
            <person name="Copeland A."/>
            <person name="Lapidus A."/>
            <person name="Goodwin L."/>
            <person name="Pitluck S."/>
            <person name="Peters L."/>
            <person name="Mikhailova N."/>
            <person name="Davenport K."/>
            <person name="Kyrpides N."/>
            <person name="Mavromatis K."/>
            <person name="Pagani I."/>
            <person name="Ivanova N."/>
            <person name="Ovchinnikova G."/>
            <person name="Zeytun A."/>
            <person name="Detter J.C."/>
            <person name="Han C."/>
            <person name="Land M."/>
            <person name="Hauser L."/>
            <person name="Markowitz V."/>
            <person name="Cheng J.-F."/>
            <person name="Hugenholtz P."/>
            <person name="Woyke T."/>
            <person name="Wu D."/>
            <person name="Tindall B."/>
            <person name="Pomrenke H."/>
            <person name="Brambilla E."/>
            <person name="Klenk H.-P."/>
            <person name="Eisen J.A."/>
        </authorList>
    </citation>
    <scope>NUCLEOTIDE SEQUENCE [LARGE SCALE GENOMIC DNA]</scope>
    <source>
        <strain evidence="5">DSM 15883 / CIP 108006 / LMG 21964 / BA134</strain>
    </source>
</reference>
<evidence type="ECO:0000259" key="3">
    <source>
        <dbReference type="Pfam" id="PF05569"/>
    </source>
</evidence>
<feature type="coiled-coil region" evidence="1">
    <location>
        <begin position="735"/>
        <end position="838"/>
    </location>
</feature>
<organism evidence="4 5">
    <name type="scientific">Belliella baltica (strain DSM 15883 / CIP 108006 / LMG 21964 / BA134)</name>
    <dbReference type="NCBI Taxonomy" id="866536"/>
    <lineage>
        <taxon>Bacteria</taxon>
        <taxon>Pseudomonadati</taxon>
        <taxon>Bacteroidota</taxon>
        <taxon>Cytophagia</taxon>
        <taxon>Cytophagales</taxon>
        <taxon>Cyclobacteriaceae</taxon>
        <taxon>Belliella</taxon>
    </lineage>
</organism>
<feature type="transmembrane region" description="Helical" evidence="2">
    <location>
        <begin position="183"/>
        <end position="208"/>
    </location>
</feature>
<proteinExistence type="predicted"/>
<dbReference type="OrthoDB" id="15218at2"/>
<accession>I3Z4R0</accession>
<dbReference type="Proteomes" id="UP000006050">
    <property type="component" value="Chromosome"/>
</dbReference>
<dbReference type="InterPro" id="IPR052173">
    <property type="entry name" value="Beta-lactam_resp_regulator"/>
</dbReference>
<dbReference type="KEGG" id="bbd:Belba_1622"/>
<feature type="transmembrane region" description="Helical" evidence="2">
    <location>
        <begin position="12"/>
        <end position="41"/>
    </location>
</feature>
<keyword evidence="2" id="KW-1133">Transmembrane helix</keyword>
<feature type="transmembrane region" description="Helical" evidence="2">
    <location>
        <begin position="228"/>
        <end position="250"/>
    </location>
</feature>
<dbReference type="InterPro" id="IPR008756">
    <property type="entry name" value="Peptidase_M56"/>
</dbReference>
<dbReference type="EMBL" id="CP003281">
    <property type="protein sequence ID" value="AFL84228.1"/>
    <property type="molecule type" value="Genomic_DNA"/>
</dbReference>
<feature type="transmembrane region" description="Helical" evidence="2">
    <location>
        <begin position="125"/>
        <end position="144"/>
    </location>
</feature>
<protein>
    <submittedName>
        <fullName evidence="4">Antirepressor regulating drug resistance protein</fullName>
    </submittedName>
</protein>
<keyword evidence="1" id="KW-0175">Coiled coil</keyword>
<feature type="transmembrane region" description="Helical" evidence="2">
    <location>
        <begin position="53"/>
        <end position="72"/>
    </location>
</feature>
<dbReference type="STRING" id="866536.Belba_1622"/>
<dbReference type="MEROPS" id="M48.010"/>
<dbReference type="PANTHER" id="PTHR34978:SF3">
    <property type="entry name" value="SLR0241 PROTEIN"/>
    <property type="match status" value="1"/>
</dbReference>
<dbReference type="eggNOG" id="COG3064">
    <property type="taxonomic scope" value="Bacteria"/>
</dbReference>
<evidence type="ECO:0000313" key="4">
    <source>
        <dbReference type="EMBL" id="AFL84228.1"/>
    </source>
</evidence>
<feature type="coiled-coil region" evidence="1">
    <location>
        <begin position="661"/>
        <end position="700"/>
    </location>
</feature>
<evidence type="ECO:0000313" key="5">
    <source>
        <dbReference type="Proteomes" id="UP000006050"/>
    </source>
</evidence>
<keyword evidence="5" id="KW-1185">Reference proteome</keyword>
<dbReference type="HOGENOM" id="CLU_397752_0_0_10"/>
<gene>
    <name evidence="4" type="ordered locus">Belba_1622</name>
</gene>
<evidence type="ECO:0000256" key="1">
    <source>
        <dbReference type="SAM" id="Coils"/>
    </source>
</evidence>
<dbReference type="Pfam" id="PF05569">
    <property type="entry name" value="Peptidase_M56"/>
    <property type="match status" value="1"/>
</dbReference>
<name>I3Z4R0_BELBD</name>
<feature type="domain" description="Peptidase M56" evidence="3">
    <location>
        <begin position="38"/>
        <end position="310"/>
    </location>
</feature>
<keyword evidence="2" id="KW-0472">Membrane</keyword>
<dbReference type="Gene3D" id="3.30.2010.10">
    <property type="entry name" value="Metalloproteases ('zincins'), catalytic domain"/>
    <property type="match status" value="1"/>
</dbReference>
<dbReference type="RefSeq" id="WP_014772213.1">
    <property type="nucleotide sequence ID" value="NC_018010.1"/>
</dbReference>
<dbReference type="AlphaFoldDB" id="I3Z4R0"/>
<keyword evidence="2" id="KW-0812">Transmembrane</keyword>
<evidence type="ECO:0000256" key="2">
    <source>
        <dbReference type="SAM" id="Phobius"/>
    </source>
</evidence>
<sequence>MEWINEIIPENYLYAIGWMLVHSLWQIAGLGVVLWFSLGFLQNKSAAFKYRMGVISLFVLVLSSISTSIFYFEPASESTATQEIFIPENAAIYLPTDFEAPQTSQTTFEVLSEQIERRIPALVNLWLIGAILFMVKFGGSLAELRSLSSKPKKEIDGKWKTALIDFSQKLKVKQTVKLFQSKFVYSPVTYGVFKPVILIPAGLIFQLSPNQLEAIIAHELAHIKRYDYLVNLMQSAMEVIFFFHPVFWYINSIIKTEREHACDDAAIQVGVHARDLAKALVIIVNHAKQSQQQLALAAAKSKTPTLDRIKRIMGFHTSHKQTSTLTSFTMMITLILSASLILGAHADKSADSKSDLMLTQIQSEINLESDFWLNFEQDENSGKILEKEIAEGLKQNLGTSLKELNQSLSFMSKAFSGFSDKSENPKSYDFKVSFSEDGKPFSFEDISEEMESKLLSSFDNYKFIGDTLHVWSDFQNLNSKGEKLKSSQSSPIIIKEFKGDSTILLKLLNSPNIKADSLLSFKMNNNSIFKLNNSNLKIESIDEKFKNNEGITHTLRVAPLEFQGDDFSAMPLLTLSDKMIIPHISIDSIKKLNPSFAKIRIGQDLNELTLAELELARVKTAGAKQIQTFNLAKIQSTPKVGFYTNPTIFYPSIGDTTDFYAKALGEAAEKLSKAKTKEEKEEAMKEISVLTEKIAALSESRKRMANVNQNDSIISLVKKQAEMAKLKAESLKPLMEEYAKEMAEWQKQYEPLMKEYQEKMKAYEKQLQPLMEEYQAKMKQFEEEARPLMQEYQQKMEEWQKANQPKIDEFHQKMKEWQKEHSLKMQELQKELEEKIKKENN</sequence>